<evidence type="ECO:0000313" key="1">
    <source>
        <dbReference type="EMBL" id="KAJ7720701.1"/>
    </source>
</evidence>
<dbReference type="EMBL" id="JARKIB010000237">
    <property type="protein sequence ID" value="KAJ7720701.1"/>
    <property type="molecule type" value="Genomic_DNA"/>
</dbReference>
<dbReference type="SUPFAM" id="SSF53098">
    <property type="entry name" value="Ribonuclease H-like"/>
    <property type="match status" value="1"/>
</dbReference>
<accession>A0AAD7HI46</accession>
<sequence>EVVVDEGNGLTPEEEELAALLDADDDADDAETANQELHDTGAARSIRGKAVAQMAALGVVIGEEENREALGIFPKVAGLARKVHDSGSIASVFNGLVDTAKAAGKIKSDKTALDRRCPTRWNADFDCLNTHSIFRVAVEQLTATSALKLSAFRLTDKQWELVDEVSDLLSLFEEMTLHFSQSTTPLISDSVGALEDLVTSLKNVRDDEEASDVVRVAACAGVMVAEKYISLTEECEVYSIAIVMSPDKKLDWFRRRQWTSDDIERVKNLTIERWEESYKMFSKAASTTSPTNEASTSTSTEGVSFKGVPAFKPATKGWLVSPAVRPEKKKVNHYFLAGKCCLTSPGTVDFGLSVLYAFKLPCLLICTCCLS</sequence>
<keyword evidence="2" id="KW-1185">Reference proteome</keyword>
<protein>
    <submittedName>
        <fullName evidence="1">Uncharacterized protein</fullName>
    </submittedName>
</protein>
<proteinExistence type="predicted"/>
<comment type="caution">
    <text evidence="1">The sequence shown here is derived from an EMBL/GenBank/DDBJ whole genome shotgun (WGS) entry which is preliminary data.</text>
</comment>
<reference evidence="1" key="1">
    <citation type="submission" date="2023-03" db="EMBL/GenBank/DDBJ databases">
        <title>Massive genome expansion in bonnet fungi (Mycena s.s.) driven by repeated elements and novel gene families across ecological guilds.</title>
        <authorList>
            <consortium name="Lawrence Berkeley National Laboratory"/>
            <person name="Harder C.B."/>
            <person name="Miyauchi S."/>
            <person name="Viragh M."/>
            <person name="Kuo A."/>
            <person name="Thoen E."/>
            <person name="Andreopoulos B."/>
            <person name="Lu D."/>
            <person name="Skrede I."/>
            <person name="Drula E."/>
            <person name="Henrissat B."/>
            <person name="Morin E."/>
            <person name="Kohler A."/>
            <person name="Barry K."/>
            <person name="LaButti K."/>
            <person name="Morin E."/>
            <person name="Salamov A."/>
            <person name="Lipzen A."/>
            <person name="Mereny Z."/>
            <person name="Hegedus B."/>
            <person name="Baldrian P."/>
            <person name="Stursova M."/>
            <person name="Weitz H."/>
            <person name="Taylor A."/>
            <person name="Grigoriev I.V."/>
            <person name="Nagy L.G."/>
            <person name="Martin F."/>
            <person name="Kauserud H."/>
        </authorList>
    </citation>
    <scope>NUCLEOTIDE SEQUENCE</scope>
    <source>
        <strain evidence="1">CBHHK182m</strain>
    </source>
</reference>
<dbReference type="InterPro" id="IPR012337">
    <property type="entry name" value="RNaseH-like_sf"/>
</dbReference>
<dbReference type="Proteomes" id="UP001215598">
    <property type="component" value="Unassembled WGS sequence"/>
</dbReference>
<organism evidence="1 2">
    <name type="scientific">Mycena metata</name>
    <dbReference type="NCBI Taxonomy" id="1033252"/>
    <lineage>
        <taxon>Eukaryota</taxon>
        <taxon>Fungi</taxon>
        <taxon>Dikarya</taxon>
        <taxon>Basidiomycota</taxon>
        <taxon>Agaricomycotina</taxon>
        <taxon>Agaricomycetes</taxon>
        <taxon>Agaricomycetidae</taxon>
        <taxon>Agaricales</taxon>
        <taxon>Marasmiineae</taxon>
        <taxon>Mycenaceae</taxon>
        <taxon>Mycena</taxon>
    </lineage>
</organism>
<name>A0AAD7HI46_9AGAR</name>
<feature type="non-terminal residue" evidence="1">
    <location>
        <position position="371"/>
    </location>
</feature>
<dbReference type="AlphaFoldDB" id="A0AAD7HI46"/>
<gene>
    <name evidence="1" type="ORF">B0H16DRAFT_1335916</name>
</gene>
<evidence type="ECO:0000313" key="2">
    <source>
        <dbReference type="Proteomes" id="UP001215598"/>
    </source>
</evidence>